<keyword evidence="9 14" id="KW-0408">Iron</keyword>
<evidence type="ECO:0000313" key="17">
    <source>
        <dbReference type="Proteomes" id="UP000010116"/>
    </source>
</evidence>
<dbReference type="HOGENOM" id="CLU_096072_3_3_6"/>
<feature type="binding site" evidence="14">
    <location>
        <position position="106"/>
    </location>
    <ligand>
        <name>Fe cation</name>
        <dbReference type="ChEBI" id="CHEBI:24875"/>
    </ligand>
</feature>
<dbReference type="GO" id="GO:1900705">
    <property type="term" value="P:negative regulation of siderophore biosynthetic process"/>
    <property type="evidence" value="ECO:0007669"/>
    <property type="project" value="TreeGrafter"/>
</dbReference>
<comment type="cofactor">
    <cofactor evidence="13">
        <name>Zn(2+)</name>
        <dbReference type="ChEBI" id="CHEBI:29105"/>
    </cofactor>
    <text evidence="13">Binds 1 zinc ion per subunit.</text>
</comment>
<dbReference type="InterPro" id="IPR036388">
    <property type="entry name" value="WH-like_DNA-bd_sf"/>
</dbReference>
<dbReference type="SUPFAM" id="SSF46785">
    <property type="entry name" value="Winged helix' DNA-binding domain"/>
    <property type="match status" value="1"/>
</dbReference>
<dbReference type="FunFam" id="1.10.10.10:FF:000007">
    <property type="entry name" value="Ferric uptake regulation protein"/>
    <property type="match status" value="1"/>
</dbReference>
<keyword evidence="5 15" id="KW-0963">Cytoplasm</keyword>
<dbReference type="GO" id="GO:0045892">
    <property type="term" value="P:negative regulation of DNA-templated transcription"/>
    <property type="evidence" value="ECO:0007669"/>
    <property type="project" value="TreeGrafter"/>
</dbReference>
<evidence type="ECO:0000256" key="7">
    <source>
        <dbReference type="ARBA" id="ARBA00022723"/>
    </source>
</evidence>
<dbReference type="Pfam" id="PF01475">
    <property type="entry name" value="FUR"/>
    <property type="match status" value="1"/>
</dbReference>
<keyword evidence="7 13" id="KW-0479">Metal-binding</keyword>
<comment type="cofactor">
    <cofactor evidence="14">
        <name>Mn(2+)</name>
        <dbReference type="ChEBI" id="CHEBI:29035"/>
    </cofactor>
    <cofactor evidence="14">
        <name>Fe(2+)</name>
        <dbReference type="ChEBI" id="CHEBI:29033"/>
    </cofactor>
    <text evidence="14">Binds 1 Mn(2+) or Fe(2+) ion per subunit.</text>
</comment>
<dbReference type="FunFam" id="3.30.1490.190:FF:000001">
    <property type="entry name" value="Ferric uptake regulation protein"/>
    <property type="match status" value="1"/>
</dbReference>
<evidence type="ECO:0000313" key="16">
    <source>
        <dbReference type="EMBL" id="EJP73488.1"/>
    </source>
</evidence>
<evidence type="ECO:0000256" key="1">
    <source>
        <dbReference type="ARBA" id="ARBA00004496"/>
    </source>
</evidence>
<keyword evidence="8 13" id="KW-0862">Zinc</keyword>
<dbReference type="GO" id="GO:0000976">
    <property type="term" value="F:transcription cis-regulatory region binding"/>
    <property type="evidence" value="ECO:0007669"/>
    <property type="project" value="TreeGrafter"/>
</dbReference>
<keyword evidence="11 15" id="KW-0238">DNA-binding</keyword>
<organism evidence="16 17">
    <name type="scientific">SAR86 cluster bacterium SAR86B</name>
    <dbReference type="NCBI Taxonomy" id="1123867"/>
    <lineage>
        <taxon>Bacteria</taxon>
        <taxon>Pseudomonadati</taxon>
        <taxon>Pseudomonadota</taxon>
        <taxon>Gammaproteobacteria</taxon>
        <taxon>SAR86 cluster</taxon>
    </lineage>
</organism>
<evidence type="ECO:0000256" key="8">
    <source>
        <dbReference type="ARBA" id="ARBA00022833"/>
    </source>
</evidence>
<dbReference type="NCBIfam" id="NF006999">
    <property type="entry name" value="PRK09462.1"/>
    <property type="match status" value="1"/>
</dbReference>
<comment type="similarity">
    <text evidence="2 15">Belongs to the Fur family.</text>
</comment>
<accession>J5KG33</accession>
<dbReference type="GO" id="GO:0003700">
    <property type="term" value="F:DNA-binding transcription factor activity"/>
    <property type="evidence" value="ECO:0007669"/>
    <property type="project" value="UniProtKB-UniRule"/>
</dbReference>
<evidence type="ECO:0000256" key="12">
    <source>
        <dbReference type="ARBA" id="ARBA00023163"/>
    </source>
</evidence>
<reference evidence="16 17" key="1">
    <citation type="journal article" date="2012" name="ISME J.">
        <title>Genomic insights to SAR86, an abundant and uncultivated marine bacterial lineage.</title>
        <authorList>
            <person name="Dupont C.L."/>
            <person name="Rusch D.B."/>
            <person name="Yooseph S."/>
            <person name="Lombardo M.J."/>
            <person name="Richter R.A."/>
            <person name="Valas R."/>
            <person name="Novotny M."/>
            <person name="Yee-Greenbaum J."/>
            <person name="Selengut J.D."/>
            <person name="Haft D.H."/>
            <person name="Halpern A.L."/>
            <person name="Lasken R.S."/>
            <person name="Nealson K."/>
            <person name="Friedman R."/>
            <person name="Venter J.C."/>
        </authorList>
    </citation>
    <scope>NUCLEOTIDE SEQUENCE [LARGE SCALE GENOMIC DNA]</scope>
</reference>
<proteinExistence type="inferred from homology"/>
<feature type="binding site" evidence="14">
    <location>
        <position position="123"/>
    </location>
    <ligand>
        <name>Fe cation</name>
        <dbReference type="ChEBI" id="CHEBI:24875"/>
    </ligand>
</feature>
<evidence type="ECO:0000256" key="2">
    <source>
        <dbReference type="ARBA" id="ARBA00007957"/>
    </source>
</evidence>
<dbReference type="EMBL" id="JH611165">
    <property type="protein sequence ID" value="EJP73488.1"/>
    <property type="molecule type" value="Genomic_DNA"/>
</dbReference>
<dbReference type="InterPro" id="IPR002481">
    <property type="entry name" value="FUR"/>
</dbReference>
<feature type="binding site" evidence="14">
    <location>
        <position position="87"/>
    </location>
    <ligand>
        <name>Fe cation</name>
        <dbReference type="ChEBI" id="CHEBI:24875"/>
    </ligand>
</feature>
<dbReference type="Gene3D" id="3.30.1490.190">
    <property type="match status" value="1"/>
</dbReference>
<keyword evidence="12 15" id="KW-0804">Transcription</keyword>
<dbReference type="AlphaFoldDB" id="J5KG33"/>
<keyword evidence="10 15" id="KW-0805">Transcription regulation</keyword>
<dbReference type="CDD" id="cd07153">
    <property type="entry name" value="Fur_like"/>
    <property type="match status" value="1"/>
</dbReference>
<evidence type="ECO:0000256" key="5">
    <source>
        <dbReference type="ARBA" id="ARBA00022490"/>
    </source>
</evidence>
<name>J5KG33_9GAMM</name>
<feature type="binding site" evidence="14">
    <location>
        <position position="85"/>
    </location>
    <ligand>
        <name>Fe cation</name>
        <dbReference type="ChEBI" id="CHEBI:24875"/>
    </ligand>
</feature>
<keyword evidence="6 15" id="KW-0678">Repressor</keyword>
<dbReference type="GO" id="GO:0008270">
    <property type="term" value="F:zinc ion binding"/>
    <property type="evidence" value="ECO:0007669"/>
    <property type="project" value="TreeGrafter"/>
</dbReference>
<dbReference type="PANTHER" id="PTHR33202:SF2">
    <property type="entry name" value="FERRIC UPTAKE REGULATION PROTEIN"/>
    <property type="match status" value="1"/>
</dbReference>
<dbReference type="InterPro" id="IPR043135">
    <property type="entry name" value="Fur_C"/>
</dbReference>
<evidence type="ECO:0000256" key="11">
    <source>
        <dbReference type="ARBA" id="ARBA00023125"/>
    </source>
</evidence>
<dbReference type="InterPro" id="IPR036390">
    <property type="entry name" value="WH_DNA-bd_sf"/>
</dbReference>
<evidence type="ECO:0000256" key="15">
    <source>
        <dbReference type="RuleBase" id="RU364037"/>
    </source>
</evidence>
<evidence type="ECO:0000256" key="14">
    <source>
        <dbReference type="PIRSR" id="PIRSR602481-2"/>
    </source>
</evidence>
<sequence length="133" mass="15225">MSQQNTELKKAGLKATLPRIKILEVLENNGHLSAEDIYKELIKLDQDIGLATVYRVLTQFEAAGIVIKHNFEEGRAVYEIVPDEHHDHMVCIDSGEIFEFHDDVIEKRQAEIASKHGFEIVDHSMVLYVKKLK</sequence>
<protein>
    <recommendedName>
        <fullName evidence="4 15">Ferric uptake regulation protein</fullName>
    </recommendedName>
</protein>
<evidence type="ECO:0000256" key="10">
    <source>
        <dbReference type="ARBA" id="ARBA00023015"/>
    </source>
</evidence>
<evidence type="ECO:0000256" key="6">
    <source>
        <dbReference type="ARBA" id="ARBA00022491"/>
    </source>
</evidence>
<dbReference type="GO" id="GO:0005829">
    <property type="term" value="C:cytosol"/>
    <property type="evidence" value="ECO:0007669"/>
    <property type="project" value="TreeGrafter"/>
</dbReference>
<evidence type="ECO:0000256" key="9">
    <source>
        <dbReference type="ARBA" id="ARBA00023004"/>
    </source>
</evidence>
<dbReference type="Gene3D" id="1.10.10.10">
    <property type="entry name" value="Winged helix-like DNA-binding domain superfamily/Winged helix DNA-binding domain"/>
    <property type="match status" value="1"/>
</dbReference>
<dbReference type="PANTHER" id="PTHR33202">
    <property type="entry name" value="ZINC UPTAKE REGULATION PROTEIN"/>
    <property type="match status" value="1"/>
</dbReference>
<evidence type="ECO:0000256" key="4">
    <source>
        <dbReference type="ARBA" id="ARBA00020910"/>
    </source>
</evidence>
<dbReference type="Proteomes" id="UP000010116">
    <property type="component" value="Unassembled WGS sequence"/>
</dbReference>
<evidence type="ECO:0000256" key="13">
    <source>
        <dbReference type="PIRSR" id="PIRSR602481-1"/>
    </source>
</evidence>
<feature type="binding site" evidence="13">
    <location>
        <position position="91"/>
    </location>
    <ligand>
        <name>Zn(2+)</name>
        <dbReference type="ChEBI" id="CHEBI:29105"/>
    </ligand>
</feature>
<comment type="subunit">
    <text evidence="3 15">Homodimer.</text>
</comment>
<gene>
    <name evidence="15" type="primary">fur</name>
    <name evidence="16" type="ORF">NT02SARS_0220</name>
</gene>
<evidence type="ECO:0000256" key="3">
    <source>
        <dbReference type="ARBA" id="ARBA00011738"/>
    </source>
</evidence>
<comment type="subcellular location">
    <subcellularLocation>
        <location evidence="1 15">Cytoplasm</location>
    </subcellularLocation>
</comment>